<protein>
    <submittedName>
        <fullName evidence="2">Uncharacterized protein</fullName>
    </submittedName>
</protein>
<sequence>MPYADDDNARSPFLNLLIIVTLVTMVVAVGYLAHYYLRGGSNDVVWYPPDGICRLHQGPCHAGLGGDVRVTLSLGSAVVPLHPLPLDVHVDGLSPERVVVAFIGRNRNMGLRRYVLQDRGDGDFHGEGVLSVNSVDDESVTRWRAEVIVTTPEGRRGSWFDFDVRRPGAGNGA</sequence>
<proteinExistence type="predicted"/>
<evidence type="ECO:0000256" key="1">
    <source>
        <dbReference type="SAM" id="Phobius"/>
    </source>
</evidence>
<name>A0ABS7WWK9_9GAMM</name>
<dbReference type="EMBL" id="JAGXFD010000001">
    <property type="protein sequence ID" value="MBZ9566730.1"/>
    <property type="molecule type" value="Genomic_DNA"/>
</dbReference>
<evidence type="ECO:0000313" key="2">
    <source>
        <dbReference type="EMBL" id="MBZ9566730.1"/>
    </source>
</evidence>
<gene>
    <name evidence="2" type="ORF">KGQ91_03400</name>
</gene>
<keyword evidence="3" id="KW-1185">Reference proteome</keyword>
<accession>A0ABS7WWK9</accession>
<comment type="caution">
    <text evidence="2">The sequence shown here is derived from an EMBL/GenBank/DDBJ whole genome shotgun (WGS) entry which is preliminary data.</text>
</comment>
<organism evidence="2 3">
    <name type="scientific">Modicisalibacter tunisiensis</name>
    <dbReference type="NCBI Taxonomy" id="390637"/>
    <lineage>
        <taxon>Bacteria</taxon>
        <taxon>Pseudomonadati</taxon>
        <taxon>Pseudomonadota</taxon>
        <taxon>Gammaproteobacteria</taxon>
        <taxon>Oceanospirillales</taxon>
        <taxon>Halomonadaceae</taxon>
        <taxon>Modicisalibacter</taxon>
    </lineage>
</organism>
<dbReference type="Proteomes" id="UP001319883">
    <property type="component" value="Unassembled WGS sequence"/>
</dbReference>
<reference evidence="2 3" key="1">
    <citation type="submission" date="2021-05" db="EMBL/GenBank/DDBJ databases">
        <title>Petroleum and Energy Research Collection (APPE): ex situ preservation of microbial diversity associated with the oil industry and exploitation of its biotechnological potential.</title>
        <authorList>
            <person name="Paixao C.T.M."/>
            <person name="Gomes M.B."/>
            <person name="Oliveira V.M."/>
        </authorList>
    </citation>
    <scope>NUCLEOTIDE SEQUENCE [LARGE SCALE GENOMIC DNA]</scope>
    <source>
        <strain evidence="2 3">LIT2</strain>
    </source>
</reference>
<evidence type="ECO:0000313" key="3">
    <source>
        <dbReference type="Proteomes" id="UP001319883"/>
    </source>
</evidence>
<keyword evidence="1" id="KW-0472">Membrane</keyword>
<feature type="transmembrane region" description="Helical" evidence="1">
    <location>
        <begin position="12"/>
        <end position="33"/>
    </location>
</feature>
<keyword evidence="1" id="KW-1133">Transmembrane helix</keyword>
<dbReference type="RefSeq" id="WP_224416275.1">
    <property type="nucleotide sequence ID" value="NZ_JAGXFC010000001.1"/>
</dbReference>
<keyword evidence="1" id="KW-0812">Transmembrane</keyword>